<dbReference type="Proteomes" id="UP000006190">
    <property type="component" value="Unassembled WGS sequence"/>
</dbReference>
<evidence type="ECO:0008006" key="6">
    <source>
        <dbReference type="Google" id="ProtNLM"/>
    </source>
</evidence>
<keyword evidence="2" id="KW-0479">Metal-binding</keyword>
<dbReference type="PANTHER" id="PTHR30006">
    <property type="entry name" value="THIAMINE-BINDING PERIPLASMIC PROTEIN-RELATED"/>
    <property type="match status" value="1"/>
</dbReference>
<dbReference type="PIRSF" id="PIRSF002825">
    <property type="entry name" value="CfbpA"/>
    <property type="match status" value="1"/>
</dbReference>
<dbReference type="SUPFAM" id="SSF53850">
    <property type="entry name" value="Periplasmic binding protein-like II"/>
    <property type="match status" value="1"/>
</dbReference>
<dbReference type="EMBL" id="AGEG01000006">
    <property type="protein sequence ID" value="EHR37428.1"/>
    <property type="molecule type" value="Genomic_DNA"/>
</dbReference>
<evidence type="ECO:0000313" key="5">
    <source>
        <dbReference type="Proteomes" id="UP000006190"/>
    </source>
</evidence>
<dbReference type="CDD" id="cd13547">
    <property type="entry name" value="PBP2_Fbp_like_2"/>
    <property type="match status" value="1"/>
</dbReference>
<keyword evidence="5" id="KW-1185">Reference proteome</keyword>
<dbReference type="PATRIC" id="fig|883113.3.peg.608"/>
<proteinExistence type="predicted"/>
<dbReference type="AlphaFoldDB" id="H3NIB8"/>
<dbReference type="Gene3D" id="3.40.190.10">
    <property type="entry name" value="Periplasmic binding protein-like II"/>
    <property type="match status" value="2"/>
</dbReference>
<protein>
    <recommendedName>
        <fullName evidence="6">ABC transporter periplasmic binding protein, thiB subfamily</fullName>
    </recommendedName>
</protein>
<feature type="binding site" evidence="2">
    <location>
        <position position="227"/>
    </location>
    <ligand>
        <name>Fe cation</name>
        <dbReference type="ChEBI" id="CHEBI:24875"/>
    </ligand>
</feature>
<feature type="chain" id="PRO_5003590056" description="ABC transporter periplasmic binding protein, thiB subfamily" evidence="3">
    <location>
        <begin position="29"/>
        <end position="335"/>
    </location>
</feature>
<dbReference type="HOGENOM" id="CLU_026974_0_0_9"/>
<dbReference type="InterPro" id="IPR026045">
    <property type="entry name" value="Ferric-bd"/>
</dbReference>
<gene>
    <name evidence="4" type="ORF">HMPREF9708_00607</name>
</gene>
<dbReference type="STRING" id="883113.HMPREF9708_00607"/>
<evidence type="ECO:0000313" key="4">
    <source>
        <dbReference type="EMBL" id="EHR37428.1"/>
    </source>
</evidence>
<organism evidence="4 5">
    <name type="scientific">Facklamia languida CCUG 37842</name>
    <dbReference type="NCBI Taxonomy" id="883113"/>
    <lineage>
        <taxon>Bacteria</taxon>
        <taxon>Bacillati</taxon>
        <taxon>Bacillota</taxon>
        <taxon>Bacilli</taxon>
        <taxon>Lactobacillales</taxon>
        <taxon>Aerococcaceae</taxon>
        <taxon>Facklamia</taxon>
    </lineage>
</organism>
<dbReference type="eggNOG" id="COG1840">
    <property type="taxonomic scope" value="Bacteria"/>
</dbReference>
<feature type="signal peptide" evidence="3">
    <location>
        <begin position="1"/>
        <end position="28"/>
    </location>
</feature>
<keyword evidence="2" id="KW-0408">Iron</keyword>
<evidence type="ECO:0000256" key="2">
    <source>
        <dbReference type="PIRSR" id="PIRSR002825-1"/>
    </source>
</evidence>
<reference evidence="4 5" key="1">
    <citation type="submission" date="2012-01" db="EMBL/GenBank/DDBJ databases">
        <title>The Genome Sequence of Facklamia languida CCUG 37842.</title>
        <authorList>
            <consortium name="The Broad Institute Genome Sequencing Platform"/>
            <person name="Earl A."/>
            <person name="Ward D."/>
            <person name="Feldgarden M."/>
            <person name="Gevers D."/>
            <person name="Huys G."/>
            <person name="Young S.K."/>
            <person name="Zeng Q."/>
            <person name="Gargeya S."/>
            <person name="Fitzgerald M."/>
            <person name="Haas B."/>
            <person name="Abouelleil A."/>
            <person name="Alvarado L."/>
            <person name="Arachchi H.M."/>
            <person name="Berlin A."/>
            <person name="Chapman S.B."/>
            <person name="Gearin G."/>
            <person name="Goldberg J."/>
            <person name="Griggs A."/>
            <person name="Gujja S."/>
            <person name="Hansen M."/>
            <person name="Heiman D."/>
            <person name="Howarth C."/>
            <person name="Larimer J."/>
            <person name="Lui A."/>
            <person name="MacDonald P.J.P."/>
            <person name="McCowen C."/>
            <person name="Montmayeur A."/>
            <person name="Murphy C."/>
            <person name="Neiman D."/>
            <person name="Pearson M."/>
            <person name="Priest M."/>
            <person name="Roberts A."/>
            <person name="Saif S."/>
            <person name="Shea T."/>
            <person name="Sisk P."/>
            <person name="Stolte C."/>
            <person name="Sykes S."/>
            <person name="Wortman J."/>
            <person name="Nusbaum C."/>
            <person name="Birren B."/>
        </authorList>
    </citation>
    <scope>NUCLEOTIDE SEQUENCE [LARGE SCALE GENOMIC DNA]</scope>
    <source>
        <strain evidence="4 5">CCUG 37842</strain>
    </source>
</reference>
<accession>H3NIB8</accession>
<dbReference type="Pfam" id="PF01547">
    <property type="entry name" value="SBP_bac_1"/>
    <property type="match status" value="1"/>
</dbReference>
<dbReference type="InterPro" id="IPR006059">
    <property type="entry name" value="SBP"/>
</dbReference>
<dbReference type="GO" id="GO:0046872">
    <property type="term" value="F:metal ion binding"/>
    <property type="evidence" value="ECO:0007669"/>
    <property type="project" value="UniProtKB-KW"/>
</dbReference>
<sequence>MKHLIKRTLLVGLGLSALAMTAPSPSHAEDALSGTIEFYTSQPDEDAAKLVEEFNKLYPDVTINIYRSGTEEVVSKINAEEEAGQVLADVVLLADAVTFEGFKSRDLLLEYRSPETEAIDSQYVDDYYTGTKTLATGIIYNTDAITEAPDSWNLFTDEASKDAFAMPSPLYSGAAAYNLGVLTRNEAFGWDFYQQIQTNQPMVTKGNGGVLESVASGERSFGMIVDYLVQRAAKDGAPVAFAYPKEGVPVITEPIGIMAATEEEEIAKAFVDFLLSEAGQTLQAELGYAPIRQGIEAPEGLRSVDEIDAVLSADMKELFENREADKEAFDKLFAE</sequence>
<keyword evidence="1 3" id="KW-0732">Signal</keyword>
<evidence type="ECO:0000256" key="3">
    <source>
        <dbReference type="SAM" id="SignalP"/>
    </source>
</evidence>
<dbReference type="RefSeq" id="WP_006308634.1">
    <property type="nucleotide sequence ID" value="NZ_JH601133.1"/>
</dbReference>
<evidence type="ECO:0000256" key="1">
    <source>
        <dbReference type="ARBA" id="ARBA00022729"/>
    </source>
</evidence>
<name>H3NIB8_9LACT</name>
<comment type="caution">
    <text evidence="4">The sequence shown here is derived from an EMBL/GenBank/DDBJ whole genome shotgun (WGS) entry which is preliminary data.</text>
</comment>